<evidence type="ECO:0000259" key="3">
    <source>
        <dbReference type="Pfam" id="PF03713"/>
    </source>
</evidence>
<dbReference type="GO" id="GO:0000150">
    <property type="term" value="F:DNA strand exchange activity"/>
    <property type="evidence" value="ECO:0007669"/>
    <property type="project" value="InterPro"/>
</dbReference>
<dbReference type="SUPFAM" id="SSF75011">
    <property type="entry name" value="3-carboxy-cis,cis-mucoante lactonizing enzyme"/>
    <property type="match status" value="1"/>
</dbReference>
<dbReference type="EMBL" id="SRXW01000001">
    <property type="protein sequence ID" value="TGY90731.1"/>
    <property type="molecule type" value="Genomic_DNA"/>
</dbReference>
<comment type="caution">
    <text evidence="4">The sequence shown here is derived from an EMBL/GenBank/DDBJ whole genome shotgun (WGS) entry which is preliminary data.</text>
</comment>
<dbReference type="PANTHER" id="PTHR36933:SF1">
    <property type="entry name" value="SLL0788 PROTEIN"/>
    <property type="match status" value="1"/>
</dbReference>
<feature type="region of interest" description="Disordered" evidence="1">
    <location>
        <begin position="253"/>
        <end position="285"/>
    </location>
</feature>
<gene>
    <name evidence="4" type="ORF">E5163_01280</name>
</gene>
<dbReference type="PROSITE" id="PS00398">
    <property type="entry name" value="RECOMBINASES_2"/>
    <property type="match status" value="1"/>
</dbReference>
<dbReference type="OrthoDB" id="517560at2"/>
<dbReference type="InterPro" id="IPR012347">
    <property type="entry name" value="Ferritin-like"/>
</dbReference>
<accession>A0A4S2H5U9</accession>
<name>A0A4S2H5U9_9PROT</name>
<feature type="chain" id="PRO_5020432932" evidence="2">
    <location>
        <begin position="29"/>
        <end position="809"/>
    </location>
</feature>
<feature type="signal peptide" evidence="2">
    <location>
        <begin position="1"/>
        <end position="28"/>
    </location>
</feature>
<evidence type="ECO:0000313" key="5">
    <source>
        <dbReference type="Proteomes" id="UP000308054"/>
    </source>
</evidence>
<dbReference type="Gene3D" id="1.20.1260.10">
    <property type="match status" value="1"/>
</dbReference>
<keyword evidence="2" id="KW-0732">Signal</keyword>
<dbReference type="Pfam" id="PF03713">
    <property type="entry name" value="DUF305"/>
    <property type="match status" value="1"/>
</dbReference>
<proteinExistence type="predicted"/>
<organism evidence="4 5">
    <name type="scientific">Marinicauda algicola</name>
    <dbReference type="NCBI Taxonomy" id="2029849"/>
    <lineage>
        <taxon>Bacteria</taxon>
        <taxon>Pseudomonadati</taxon>
        <taxon>Pseudomonadota</taxon>
        <taxon>Alphaproteobacteria</taxon>
        <taxon>Maricaulales</taxon>
        <taxon>Maricaulaceae</taxon>
        <taxon>Marinicauda</taxon>
    </lineage>
</organism>
<dbReference type="AlphaFoldDB" id="A0A4S2H5U9"/>
<reference evidence="4 5" key="1">
    <citation type="journal article" date="2017" name="Int. J. Syst. Evol. Microbiol.">
        <title>Marinicauda algicola sp. nov., isolated from a marine red alga Rhodosorus marinus.</title>
        <authorList>
            <person name="Jeong S.E."/>
            <person name="Jeon S.H."/>
            <person name="Chun B.H."/>
            <person name="Kim D.W."/>
            <person name="Jeon C.O."/>
        </authorList>
    </citation>
    <scope>NUCLEOTIDE SEQUENCE [LARGE SCALE GENOMIC DNA]</scope>
    <source>
        <strain evidence="4 5">JCM 31718</strain>
    </source>
</reference>
<sequence>MVLKTKLFVGSCLIALVSGLAAAGPAAAQEAPIVQPGAPGEDVRRLSAEEASRIAANRYSEDDVRFMQDMILHHYQAVQMADLVEGRTATPEIVAIAGRIDASQADEIAFMQGWLAERGEHAPDPANDPHAMHHGARHAQMAGMATPAEMEALAAASGTGFDEMFLGLMIAHHEGAVEMVDHLLAQRGSAYDPVLYDFVNDVRGEQQAEIRRMDTLLAGLSDDPRNGLAPGFRDAGQAISNLELVASLPKPTGFFDPENPAGLPPELPSGEEAEAEGGEEDEPRFAERSPFLSFSNTDMAFAGDLLAAGNYHGFNLYRLGGDEPRLISSVVCPGGQGDVSIVGDLLLVSVQDTRARIDCGRQGVSEEVSAERMRGLRIFDISDPLAPRQVGLVQTCRGSHTHSVVASDEETILVYNSGTSSIRSEEELAGCVEGLPGDENTALFSIDVIEIPVDDPAAARIVDSPRVFADDETGRIAGLWAGGDHGEGTQTTRRTDQCHDITVFPSANLAAGACSGNGIILDISDPRAPKRIDAVVDQGFAYWHSATFNNEGTKVIFTDEWGGGGRPRCRAQDPDTWGADAIYEIEDGRLEFASYYKLPSAQSETENCVAHNGSVVPVPGRDIFVQSWYQGGISVIDFTDAANPVEIAFFDRGPVDPDVLVSGGYWSSYWYDGRIYATEIVRGLDVFELAPSEHLTANEIEAAALADQGEAFNPQQQLPVSWPDHPVVALAYLDQLVREGALSAEAAEPLYGALASAREHVEAGSGDTALAAQLDRLARDLSSREAGSTAARRITALRDVMDAVADVLR</sequence>
<dbReference type="InterPro" id="IPR005183">
    <property type="entry name" value="DUF305_CopM-like"/>
</dbReference>
<feature type="domain" description="DUF305" evidence="3">
    <location>
        <begin position="63"/>
        <end position="217"/>
    </location>
</feature>
<protein>
    <submittedName>
        <fullName evidence="4">DUF305 domain-containing protein</fullName>
    </submittedName>
</protein>
<dbReference type="InterPro" id="IPR006118">
    <property type="entry name" value="Recombinase_CS"/>
</dbReference>
<evidence type="ECO:0000256" key="2">
    <source>
        <dbReference type="SAM" id="SignalP"/>
    </source>
</evidence>
<evidence type="ECO:0000313" key="4">
    <source>
        <dbReference type="EMBL" id="TGY90731.1"/>
    </source>
</evidence>
<dbReference type="PANTHER" id="PTHR36933">
    <property type="entry name" value="SLL0788 PROTEIN"/>
    <property type="match status" value="1"/>
</dbReference>
<dbReference type="Proteomes" id="UP000308054">
    <property type="component" value="Unassembled WGS sequence"/>
</dbReference>
<dbReference type="RefSeq" id="WP_135995225.1">
    <property type="nucleotide sequence ID" value="NZ_CP071057.1"/>
</dbReference>
<keyword evidence="5" id="KW-1185">Reference proteome</keyword>
<feature type="compositionally biased region" description="Acidic residues" evidence="1">
    <location>
        <begin position="269"/>
        <end position="282"/>
    </location>
</feature>
<evidence type="ECO:0000256" key="1">
    <source>
        <dbReference type="SAM" id="MobiDB-lite"/>
    </source>
</evidence>